<dbReference type="Proteomes" id="UP001374579">
    <property type="component" value="Unassembled WGS sequence"/>
</dbReference>
<evidence type="ECO:0000259" key="3">
    <source>
        <dbReference type="SMART" id="SM01017"/>
    </source>
</evidence>
<reference evidence="4 5" key="1">
    <citation type="submission" date="2024-02" db="EMBL/GenBank/DDBJ databases">
        <title>Chromosome-scale genome assembly of the rough periwinkle Littorina saxatilis.</title>
        <authorList>
            <person name="De Jode A."/>
            <person name="Faria R."/>
            <person name="Formenti G."/>
            <person name="Sims Y."/>
            <person name="Smith T.P."/>
            <person name="Tracey A."/>
            <person name="Wood J.M.D."/>
            <person name="Zagrodzka Z.B."/>
            <person name="Johannesson K."/>
            <person name="Butlin R.K."/>
            <person name="Leder E.H."/>
        </authorList>
    </citation>
    <scope>NUCLEOTIDE SEQUENCE [LARGE SCALE GENOMIC DNA]</scope>
    <source>
        <strain evidence="4">Snail1</strain>
        <tissue evidence="4">Muscle</tissue>
    </source>
</reference>
<dbReference type="InterPro" id="IPR011022">
    <property type="entry name" value="Arrestin_C-like"/>
</dbReference>
<feature type="compositionally biased region" description="Basic and acidic residues" evidence="2">
    <location>
        <begin position="379"/>
        <end position="397"/>
    </location>
</feature>
<dbReference type="GO" id="GO:0015031">
    <property type="term" value="P:protein transport"/>
    <property type="evidence" value="ECO:0007669"/>
    <property type="project" value="TreeGrafter"/>
</dbReference>
<evidence type="ECO:0000313" key="5">
    <source>
        <dbReference type="Proteomes" id="UP001374579"/>
    </source>
</evidence>
<feature type="region of interest" description="Disordered" evidence="2">
    <location>
        <begin position="307"/>
        <end position="326"/>
    </location>
</feature>
<sequence length="397" mass="44964">MSSVEELTVVLEHDIDEQYQYQPGEVLRGNIRIKAARPTALRTITIRVVGEGNVSWKDEEGDSRSPINQAEEKYVDVSKIVLETKNQNPRNLQPGYTNFPFEYQLPENLPSSYIGKFGNVTYTIKCTVTGVKSIDTSITSEPFLVLRRSPLPESAKEEMTLQQEKRLWGSCTFGKISARLNMESRGGVPGEDLFMHAEIKNHSQRTVTAMQAALVMLSTYHARNKSTSFRQIVSKKRDEFDVEHNEGRRWNFVRLTLPPYIPETRLEYCDIIEIHYVMQFRVEISGGTELKMESPILIGSHLPGETAHRRGEGAAPSINNHWTMRGTKGLPMGDEDGYAGDLGEPQNHWGAVTGVPELRGDQVVINNPLFRQGSHVTKPTRDLVRDRPQELMENTRL</sequence>
<dbReference type="SUPFAM" id="SSF81296">
    <property type="entry name" value="E set domains"/>
    <property type="match status" value="2"/>
</dbReference>
<dbReference type="Pfam" id="PF02752">
    <property type="entry name" value="Arrestin_C"/>
    <property type="match status" value="1"/>
</dbReference>
<dbReference type="InterPro" id="IPR050357">
    <property type="entry name" value="Arrestin_domain-protein"/>
</dbReference>
<feature type="region of interest" description="Disordered" evidence="2">
    <location>
        <begin position="372"/>
        <end position="397"/>
    </location>
</feature>
<name>A0AAN9AWL2_9CAEN</name>
<organism evidence="4 5">
    <name type="scientific">Littorina saxatilis</name>
    <dbReference type="NCBI Taxonomy" id="31220"/>
    <lineage>
        <taxon>Eukaryota</taxon>
        <taxon>Metazoa</taxon>
        <taxon>Spiralia</taxon>
        <taxon>Lophotrochozoa</taxon>
        <taxon>Mollusca</taxon>
        <taxon>Gastropoda</taxon>
        <taxon>Caenogastropoda</taxon>
        <taxon>Littorinimorpha</taxon>
        <taxon>Littorinoidea</taxon>
        <taxon>Littorinidae</taxon>
        <taxon>Littorina</taxon>
    </lineage>
</organism>
<dbReference type="PANTHER" id="PTHR11188">
    <property type="entry name" value="ARRESTIN DOMAIN CONTAINING PROTEIN"/>
    <property type="match status" value="1"/>
</dbReference>
<evidence type="ECO:0000256" key="1">
    <source>
        <dbReference type="ARBA" id="ARBA00005298"/>
    </source>
</evidence>
<proteinExistence type="inferred from homology"/>
<dbReference type="Gene3D" id="2.60.40.640">
    <property type="match status" value="2"/>
</dbReference>
<evidence type="ECO:0000256" key="2">
    <source>
        <dbReference type="SAM" id="MobiDB-lite"/>
    </source>
</evidence>
<dbReference type="AlphaFoldDB" id="A0AAN9AWL2"/>
<comment type="similarity">
    <text evidence="1">Belongs to the arrestin family.</text>
</comment>
<dbReference type="InterPro" id="IPR014756">
    <property type="entry name" value="Ig_E-set"/>
</dbReference>
<gene>
    <name evidence="4" type="ORF">V1264_005951</name>
</gene>
<dbReference type="Pfam" id="PF00339">
    <property type="entry name" value="Arrestin_N"/>
    <property type="match status" value="1"/>
</dbReference>
<dbReference type="InterPro" id="IPR014752">
    <property type="entry name" value="Arrestin-like_C"/>
</dbReference>
<evidence type="ECO:0000313" key="4">
    <source>
        <dbReference type="EMBL" id="KAK7094379.1"/>
    </source>
</evidence>
<protein>
    <recommendedName>
        <fullName evidence="3">Arrestin C-terminal-like domain-containing protein</fullName>
    </recommendedName>
</protein>
<feature type="domain" description="Arrestin C-terminal-like" evidence="3">
    <location>
        <begin position="172"/>
        <end position="303"/>
    </location>
</feature>
<dbReference type="GO" id="GO:0005737">
    <property type="term" value="C:cytoplasm"/>
    <property type="evidence" value="ECO:0007669"/>
    <property type="project" value="TreeGrafter"/>
</dbReference>
<dbReference type="InterPro" id="IPR011021">
    <property type="entry name" value="Arrestin-like_N"/>
</dbReference>
<comment type="caution">
    <text evidence="4">The sequence shown here is derived from an EMBL/GenBank/DDBJ whole genome shotgun (WGS) entry which is preliminary data.</text>
</comment>
<dbReference type="PANTHER" id="PTHR11188:SF176">
    <property type="entry name" value="ARRESTIN DOMAIN-CONTAINING PROTEIN 1"/>
    <property type="match status" value="1"/>
</dbReference>
<dbReference type="EMBL" id="JBAMIC010000018">
    <property type="protein sequence ID" value="KAK7094379.1"/>
    <property type="molecule type" value="Genomic_DNA"/>
</dbReference>
<accession>A0AAN9AWL2</accession>
<keyword evidence="5" id="KW-1185">Reference proteome</keyword>
<dbReference type="SMART" id="SM01017">
    <property type="entry name" value="Arrestin_C"/>
    <property type="match status" value="1"/>
</dbReference>